<keyword evidence="2" id="KW-1185">Reference proteome</keyword>
<sequence length="42" mass="4375">MSAADARARREIWRLLLVLARAVGGMINNCVPASAGCGLYGA</sequence>
<reference evidence="1 2" key="1">
    <citation type="submission" date="2016-10" db="EMBL/GenBank/DDBJ databases">
        <title>Genome sequence of Rothia aeria strain JCM11412.</title>
        <authorList>
            <person name="Nambu T."/>
        </authorList>
    </citation>
    <scope>NUCLEOTIDE SEQUENCE [LARGE SCALE GENOMIC DNA]</scope>
    <source>
        <strain evidence="1 2">JCM 11412</strain>
    </source>
</reference>
<name>A0A2Z5R110_9MICC</name>
<dbReference type="EMBL" id="AP017895">
    <property type="protein sequence ID" value="BAV86559.1"/>
    <property type="molecule type" value="Genomic_DNA"/>
</dbReference>
<proteinExistence type="predicted"/>
<protein>
    <submittedName>
        <fullName evidence="1">Uncharacterized protein</fullName>
    </submittedName>
</protein>
<dbReference type="KEGG" id="raj:RA11412_0260"/>
<evidence type="ECO:0000313" key="2">
    <source>
        <dbReference type="Proteomes" id="UP000250241"/>
    </source>
</evidence>
<gene>
    <name evidence="1" type="ORF">RA11412_0260</name>
</gene>
<dbReference type="Proteomes" id="UP000250241">
    <property type="component" value="Chromosome"/>
</dbReference>
<organism evidence="1 2">
    <name type="scientific">Rothia aeria</name>
    <dbReference type="NCBI Taxonomy" id="172042"/>
    <lineage>
        <taxon>Bacteria</taxon>
        <taxon>Bacillati</taxon>
        <taxon>Actinomycetota</taxon>
        <taxon>Actinomycetes</taxon>
        <taxon>Micrococcales</taxon>
        <taxon>Micrococcaceae</taxon>
        <taxon>Rothia</taxon>
    </lineage>
</organism>
<accession>A0A2Z5R110</accession>
<evidence type="ECO:0000313" key="1">
    <source>
        <dbReference type="EMBL" id="BAV86559.1"/>
    </source>
</evidence>
<dbReference type="AlphaFoldDB" id="A0A2Z5R110"/>